<evidence type="ECO:0000256" key="8">
    <source>
        <dbReference type="SAM" id="Coils"/>
    </source>
</evidence>
<feature type="transmembrane region" description="Helical" evidence="9">
    <location>
        <begin position="147"/>
        <end position="167"/>
    </location>
</feature>
<keyword evidence="3" id="KW-0808">Transferase</keyword>
<evidence type="ECO:0000256" key="2">
    <source>
        <dbReference type="ARBA" id="ARBA00010666"/>
    </source>
</evidence>
<dbReference type="InterPro" id="IPR012419">
    <property type="entry name" value="Cas1_AcylTrans_dom"/>
</dbReference>
<feature type="transmembrane region" description="Helical" evidence="9">
    <location>
        <begin position="64"/>
        <end position="84"/>
    </location>
</feature>
<comment type="caution">
    <text evidence="11">The sequence shown here is derived from an EMBL/GenBank/DDBJ whole genome shotgun (WGS) entry which is preliminary data.</text>
</comment>
<evidence type="ECO:0000313" key="12">
    <source>
        <dbReference type="Proteomes" id="UP000276133"/>
    </source>
</evidence>
<comment type="similarity">
    <text evidence="2">Belongs to the PC-esterase family. CASD1 subfamily.</text>
</comment>
<keyword evidence="4 9" id="KW-0812">Transmembrane</keyword>
<dbReference type="PANTHER" id="PTHR13533:SF1">
    <property type="entry name" value="N-ACETYLNEURAMINATE 9-O-ACETYLTRANSFERASE"/>
    <property type="match status" value="1"/>
</dbReference>
<dbReference type="OrthoDB" id="1932925at2759"/>
<feature type="transmembrane region" description="Helical" evidence="9">
    <location>
        <begin position="300"/>
        <end position="317"/>
    </location>
</feature>
<evidence type="ECO:0000256" key="6">
    <source>
        <dbReference type="ARBA" id="ARBA00023136"/>
    </source>
</evidence>
<dbReference type="PANTHER" id="PTHR13533">
    <property type="entry name" value="N-ACETYLNEURAMINATE 9-O-ACETYLTRANSFERASE"/>
    <property type="match status" value="1"/>
</dbReference>
<keyword evidence="7" id="KW-0325">Glycoprotein</keyword>
<dbReference type="GO" id="GO:0005975">
    <property type="term" value="P:carbohydrate metabolic process"/>
    <property type="evidence" value="ECO:0007669"/>
    <property type="project" value="UniProtKB-ARBA"/>
</dbReference>
<feature type="transmembrane region" description="Helical" evidence="9">
    <location>
        <begin position="236"/>
        <end position="254"/>
    </location>
</feature>
<evidence type="ECO:0000256" key="7">
    <source>
        <dbReference type="ARBA" id="ARBA00023180"/>
    </source>
</evidence>
<evidence type="ECO:0000256" key="5">
    <source>
        <dbReference type="ARBA" id="ARBA00022989"/>
    </source>
</evidence>
<feature type="coiled-coil region" evidence="8">
    <location>
        <begin position="166"/>
        <end position="193"/>
    </location>
</feature>
<feature type="domain" description="Cas1p 10 TM acyl transferase" evidence="10">
    <location>
        <begin position="43"/>
        <end position="335"/>
    </location>
</feature>
<dbReference type="Proteomes" id="UP000276133">
    <property type="component" value="Unassembled WGS sequence"/>
</dbReference>
<comment type="subcellular location">
    <subcellularLocation>
        <location evidence="1">Membrane</location>
        <topology evidence="1">Multi-pass membrane protein</topology>
    </subcellularLocation>
</comment>
<reference evidence="11 12" key="1">
    <citation type="journal article" date="2018" name="Sci. Rep.">
        <title>Genomic signatures of local adaptation to the degree of environmental predictability in rotifers.</title>
        <authorList>
            <person name="Franch-Gras L."/>
            <person name="Hahn C."/>
            <person name="Garcia-Roger E.M."/>
            <person name="Carmona M.J."/>
            <person name="Serra M."/>
            <person name="Gomez A."/>
        </authorList>
    </citation>
    <scope>NUCLEOTIDE SEQUENCE [LARGE SCALE GENOMIC DNA]</scope>
    <source>
        <strain evidence="11">HYR1</strain>
    </source>
</reference>
<dbReference type="AlphaFoldDB" id="A0A3M7T940"/>
<evidence type="ECO:0000256" key="9">
    <source>
        <dbReference type="SAM" id="Phobius"/>
    </source>
</evidence>
<evidence type="ECO:0000256" key="1">
    <source>
        <dbReference type="ARBA" id="ARBA00004141"/>
    </source>
</evidence>
<protein>
    <submittedName>
        <fullName evidence="11">CAS1 domain-containing 1</fullName>
    </submittedName>
</protein>
<feature type="transmembrane region" description="Helical" evidence="9">
    <location>
        <begin position="206"/>
        <end position="224"/>
    </location>
</feature>
<sequence>MILKIENFFFKNAYFILEVQKLYFFFGFLMYLKDFKNNKWPLLNFLPIMLCFAMNRMYQFYEFIPVITFWFIVAYLVMVIYPRVSENTAKENCDHYIYMLLKLLIVIGLITILNLSENVFEKIFMARLWKFLFIDSDYVLNVWRKNWSANCYSFVFGMIFALICCFLRKKNLIDDYENNLEQHEDDNLEFREKRRDKFALSLKKKIVLVFISIIGLFSSIFFVLACKSKDQCDIYIPYLMIVPVVSYFILRNTLQFLREKCSFIFSWFGKISLELYVCSYHIWLAADASGVLILLPDYTVLNSIITIFMFSCISHELNKLTRCIGEYLFPNSSWKTCLKNSIIFSVLLLPIAIKHGYLNKKIISYFVS</sequence>
<gene>
    <name evidence="11" type="ORF">BpHYR1_019878</name>
</gene>
<keyword evidence="6 9" id="KW-0472">Membrane</keyword>
<keyword evidence="12" id="KW-1185">Reference proteome</keyword>
<evidence type="ECO:0000256" key="3">
    <source>
        <dbReference type="ARBA" id="ARBA00022679"/>
    </source>
</evidence>
<dbReference type="GO" id="GO:0016020">
    <property type="term" value="C:membrane"/>
    <property type="evidence" value="ECO:0007669"/>
    <property type="project" value="UniProtKB-SubCell"/>
</dbReference>
<keyword evidence="8" id="KW-0175">Coiled coil</keyword>
<dbReference type="EMBL" id="REGN01000097">
    <property type="protein sequence ID" value="RNA44489.1"/>
    <property type="molecule type" value="Genomic_DNA"/>
</dbReference>
<evidence type="ECO:0000313" key="11">
    <source>
        <dbReference type="EMBL" id="RNA44489.1"/>
    </source>
</evidence>
<evidence type="ECO:0000259" key="10">
    <source>
        <dbReference type="Pfam" id="PF07779"/>
    </source>
</evidence>
<feature type="transmembrane region" description="Helical" evidence="9">
    <location>
        <begin position="12"/>
        <end position="32"/>
    </location>
</feature>
<evidence type="ECO:0000256" key="4">
    <source>
        <dbReference type="ARBA" id="ARBA00022692"/>
    </source>
</evidence>
<dbReference type="GO" id="GO:0016740">
    <property type="term" value="F:transferase activity"/>
    <property type="evidence" value="ECO:0007669"/>
    <property type="project" value="UniProtKB-KW"/>
</dbReference>
<accession>A0A3M7T940</accession>
<proteinExistence type="inferred from homology"/>
<name>A0A3M7T940_BRAPC</name>
<feature type="transmembrane region" description="Helical" evidence="9">
    <location>
        <begin position="96"/>
        <end position="115"/>
    </location>
</feature>
<keyword evidence="5 9" id="KW-1133">Transmembrane helix</keyword>
<dbReference type="GO" id="GO:0005794">
    <property type="term" value="C:Golgi apparatus"/>
    <property type="evidence" value="ECO:0007669"/>
    <property type="project" value="UniProtKB-ARBA"/>
</dbReference>
<dbReference type="Pfam" id="PF07779">
    <property type="entry name" value="Cas1_AcylT"/>
    <property type="match status" value="1"/>
</dbReference>
<organism evidence="11 12">
    <name type="scientific">Brachionus plicatilis</name>
    <name type="common">Marine rotifer</name>
    <name type="synonym">Brachionus muelleri</name>
    <dbReference type="NCBI Taxonomy" id="10195"/>
    <lineage>
        <taxon>Eukaryota</taxon>
        <taxon>Metazoa</taxon>
        <taxon>Spiralia</taxon>
        <taxon>Gnathifera</taxon>
        <taxon>Rotifera</taxon>
        <taxon>Eurotatoria</taxon>
        <taxon>Monogononta</taxon>
        <taxon>Pseudotrocha</taxon>
        <taxon>Ploima</taxon>
        <taxon>Brachionidae</taxon>
        <taxon>Brachionus</taxon>
    </lineage>
</organism>